<dbReference type="PANTHER" id="PTHR12483:SF127">
    <property type="entry name" value="COPPER TRANSPORT PROTEIN"/>
    <property type="match status" value="1"/>
</dbReference>
<dbReference type="EMBL" id="UXUI01009001">
    <property type="protein sequence ID" value="VDD92853.1"/>
    <property type="molecule type" value="Genomic_DNA"/>
</dbReference>
<evidence type="ECO:0000256" key="2">
    <source>
        <dbReference type="ARBA" id="ARBA00022989"/>
    </source>
</evidence>
<keyword evidence="3 4" id="KW-0472">Membrane</keyword>
<evidence type="ECO:0000256" key="3">
    <source>
        <dbReference type="ARBA" id="ARBA00023136"/>
    </source>
</evidence>
<keyword evidence="2 4" id="KW-1133">Transmembrane helix</keyword>
<accession>A0A0N4VC41</accession>
<evidence type="ECO:0000313" key="7">
    <source>
        <dbReference type="Proteomes" id="UP000274131"/>
    </source>
</evidence>
<dbReference type="Pfam" id="PF04145">
    <property type="entry name" value="Ctr"/>
    <property type="match status" value="1"/>
</dbReference>
<dbReference type="AlphaFoldDB" id="A0A0N4VC41"/>
<dbReference type="Proteomes" id="UP000274131">
    <property type="component" value="Unassembled WGS sequence"/>
</dbReference>
<reference evidence="6 7" key="2">
    <citation type="submission" date="2018-10" db="EMBL/GenBank/DDBJ databases">
        <authorList>
            <consortium name="Pathogen Informatics"/>
        </authorList>
    </citation>
    <scope>NUCLEOTIDE SEQUENCE [LARGE SCALE GENOMIC DNA]</scope>
</reference>
<organism evidence="8">
    <name type="scientific">Enterobius vermicularis</name>
    <name type="common">Human pinworm</name>
    <dbReference type="NCBI Taxonomy" id="51028"/>
    <lineage>
        <taxon>Eukaryota</taxon>
        <taxon>Metazoa</taxon>
        <taxon>Ecdysozoa</taxon>
        <taxon>Nematoda</taxon>
        <taxon>Chromadorea</taxon>
        <taxon>Rhabditida</taxon>
        <taxon>Spirurina</taxon>
        <taxon>Oxyuridomorpha</taxon>
        <taxon>Oxyuroidea</taxon>
        <taxon>Oxyuridae</taxon>
        <taxon>Enterobius</taxon>
    </lineage>
</organism>
<sequence>MTNSTDLLVDDGNFTLRSETVNAVTDAAKNFLANRSMQARNSASHAGHDSQMHHMHHHHHHQHMGMGEEMGMMTGDTMSSSNHQMMKMWFHGGYDEVILFDFWRINSFCGLITSCLVIFVMSALYEGVKWFRVYLQMASEKVDSQNCLLEERHHNGLVYKPTTTTSNNVTAGFQVRGFQGVLYAVQLTLAYWMMLVAMTFNSYLTIAVIVGAAFGHWLFAVLKCFNSQADRLNSLATDACH</sequence>
<evidence type="ECO:0000256" key="5">
    <source>
        <dbReference type="SAM" id="MobiDB-lite"/>
    </source>
</evidence>
<keyword evidence="4" id="KW-0406">Ion transport</keyword>
<feature type="transmembrane region" description="Helical" evidence="4">
    <location>
        <begin position="206"/>
        <end position="225"/>
    </location>
</feature>
<keyword evidence="4" id="KW-0187">Copper transport</keyword>
<keyword evidence="4" id="KW-0813">Transport</keyword>
<dbReference type="InterPro" id="IPR007274">
    <property type="entry name" value="Cop_transporter"/>
</dbReference>
<keyword evidence="1 4" id="KW-0812">Transmembrane</keyword>
<comment type="similarity">
    <text evidence="4">Belongs to the copper transporter (Ctr) (TC 1.A.56) family. SLC31A subfamily.</text>
</comment>
<feature type="transmembrane region" description="Helical" evidence="4">
    <location>
        <begin position="181"/>
        <end position="200"/>
    </location>
</feature>
<keyword evidence="4" id="KW-0186">Copper</keyword>
<evidence type="ECO:0000256" key="4">
    <source>
        <dbReference type="RuleBase" id="RU367022"/>
    </source>
</evidence>
<gene>
    <name evidence="6" type="ORF">EVEC_LOCUS7604</name>
</gene>
<feature type="compositionally biased region" description="Basic residues" evidence="5">
    <location>
        <begin position="53"/>
        <end position="63"/>
    </location>
</feature>
<protein>
    <recommendedName>
        <fullName evidence="4">Copper transport protein</fullName>
    </recommendedName>
</protein>
<dbReference type="GO" id="GO:0016020">
    <property type="term" value="C:membrane"/>
    <property type="evidence" value="ECO:0007669"/>
    <property type="project" value="UniProtKB-SubCell"/>
</dbReference>
<proteinExistence type="inferred from homology"/>
<dbReference type="PANTHER" id="PTHR12483">
    <property type="entry name" value="SOLUTE CARRIER FAMILY 31 COPPER TRANSPORTERS"/>
    <property type="match status" value="1"/>
</dbReference>
<feature type="transmembrane region" description="Helical" evidence="4">
    <location>
        <begin position="105"/>
        <end position="125"/>
    </location>
</feature>
<dbReference type="WBParaSite" id="EVEC_0000812001-mRNA-1">
    <property type="protein sequence ID" value="EVEC_0000812001-mRNA-1"/>
    <property type="gene ID" value="EVEC_0000812001"/>
</dbReference>
<reference evidence="8" key="1">
    <citation type="submission" date="2017-02" db="UniProtKB">
        <authorList>
            <consortium name="WormBaseParasite"/>
        </authorList>
    </citation>
    <scope>IDENTIFICATION</scope>
</reference>
<dbReference type="OrthoDB" id="161814at2759"/>
<evidence type="ECO:0000256" key="1">
    <source>
        <dbReference type="ARBA" id="ARBA00022692"/>
    </source>
</evidence>
<comment type="subcellular location">
    <subcellularLocation>
        <location evidence="4">Membrane</location>
        <topology evidence="4">Multi-pass membrane protein</topology>
    </subcellularLocation>
</comment>
<feature type="region of interest" description="Disordered" evidence="5">
    <location>
        <begin position="42"/>
        <end position="63"/>
    </location>
</feature>
<evidence type="ECO:0000313" key="8">
    <source>
        <dbReference type="WBParaSite" id="EVEC_0000812001-mRNA-1"/>
    </source>
</evidence>
<name>A0A0N4VC41_ENTVE</name>
<dbReference type="GO" id="GO:0005375">
    <property type="term" value="F:copper ion transmembrane transporter activity"/>
    <property type="evidence" value="ECO:0007669"/>
    <property type="project" value="UniProtKB-UniRule"/>
</dbReference>
<keyword evidence="7" id="KW-1185">Reference proteome</keyword>
<evidence type="ECO:0000313" key="6">
    <source>
        <dbReference type="EMBL" id="VDD92853.1"/>
    </source>
</evidence>